<evidence type="ECO:0000256" key="2">
    <source>
        <dbReference type="ARBA" id="ARBA00022722"/>
    </source>
</evidence>
<dbReference type="SUPFAM" id="SSF88723">
    <property type="entry name" value="PIN domain-like"/>
    <property type="match status" value="1"/>
</dbReference>
<keyword evidence="5" id="KW-0460">Magnesium</keyword>
<feature type="domain" description="PIN" evidence="6">
    <location>
        <begin position="9"/>
        <end position="128"/>
    </location>
</feature>
<comment type="function">
    <text evidence="5">Toxic component of a toxin-antitoxin (TA) system. An RNase.</text>
</comment>
<keyword evidence="4 5" id="KW-0378">Hydrolase</keyword>
<comment type="similarity">
    <text evidence="5">Belongs to the PINc/VapC protein family.</text>
</comment>
<keyword evidence="5" id="KW-0800">Toxin</keyword>
<keyword evidence="8" id="KW-1185">Reference proteome</keyword>
<organism evidence="7 8">
    <name type="scientific">Jiella avicenniae</name>
    <dbReference type="NCBI Taxonomy" id="2907202"/>
    <lineage>
        <taxon>Bacteria</taxon>
        <taxon>Pseudomonadati</taxon>
        <taxon>Pseudomonadota</taxon>
        <taxon>Alphaproteobacteria</taxon>
        <taxon>Hyphomicrobiales</taxon>
        <taxon>Aurantimonadaceae</taxon>
        <taxon>Jiella</taxon>
    </lineage>
</organism>
<dbReference type="InterPro" id="IPR041705">
    <property type="entry name" value="PIN_Sll0205"/>
</dbReference>
<evidence type="ECO:0000256" key="4">
    <source>
        <dbReference type="ARBA" id="ARBA00022801"/>
    </source>
</evidence>
<keyword evidence="1 5" id="KW-1277">Toxin-antitoxin system</keyword>
<dbReference type="HAMAP" id="MF_00265">
    <property type="entry name" value="VapC_Nob1"/>
    <property type="match status" value="1"/>
</dbReference>
<dbReference type="Gene3D" id="3.40.50.1010">
    <property type="entry name" value="5'-nuclease"/>
    <property type="match status" value="1"/>
</dbReference>
<gene>
    <name evidence="5" type="primary">vapC</name>
    <name evidence="7" type="ORF">LZD57_09310</name>
</gene>
<dbReference type="PANTHER" id="PTHR36173">
    <property type="entry name" value="RIBONUCLEASE VAPC16-RELATED"/>
    <property type="match status" value="1"/>
</dbReference>
<dbReference type="GO" id="GO:0090729">
    <property type="term" value="F:toxin activity"/>
    <property type="evidence" value="ECO:0007669"/>
    <property type="project" value="UniProtKB-KW"/>
</dbReference>
<dbReference type="EC" id="3.1.-.-" evidence="5"/>
<dbReference type="GO" id="GO:0016787">
    <property type="term" value="F:hydrolase activity"/>
    <property type="evidence" value="ECO:0007669"/>
    <property type="project" value="UniProtKB-KW"/>
</dbReference>
<name>A0A9X1NYM8_9HYPH</name>
<evidence type="ECO:0000256" key="3">
    <source>
        <dbReference type="ARBA" id="ARBA00022723"/>
    </source>
</evidence>
<reference evidence="7" key="1">
    <citation type="submission" date="2022-01" db="EMBL/GenBank/DDBJ databases">
        <title>Jiella avicenniae sp. nov., a novel endophytic bacterium isolated from bark of Avicennia marina.</title>
        <authorList>
            <person name="Tuo L."/>
        </authorList>
    </citation>
    <scope>NUCLEOTIDE SEQUENCE</scope>
    <source>
        <strain evidence="7">CBK1P-4</strain>
    </source>
</reference>
<proteinExistence type="inferred from homology"/>
<dbReference type="AlphaFoldDB" id="A0A9X1NYM8"/>
<dbReference type="InterPro" id="IPR002716">
    <property type="entry name" value="PIN_dom"/>
</dbReference>
<evidence type="ECO:0000259" key="6">
    <source>
        <dbReference type="Pfam" id="PF01850"/>
    </source>
</evidence>
<keyword evidence="2 5" id="KW-0540">Nuclease</keyword>
<dbReference type="GO" id="GO:0000287">
    <property type="term" value="F:magnesium ion binding"/>
    <property type="evidence" value="ECO:0007669"/>
    <property type="project" value="UniProtKB-UniRule"/>
</dbReference>
<evidence type="ECO:0000313" key="8">
    <source>
        <dbReference type="Proteomes" id="UP001139035"/>
    </source>
</evidence>
<comment type="caution">
    <text evidence="7">The sequence shown here is derived from an EMBL/GenBank/DDBJ whole genome shotgun (WGS) entry which is preliminary data.</text>
</comment>
<dbReference type="PANTHER" id="PTHR36173:SF1">
    <property type="entry name" value="RIBONUCLEASE VAPC22"/>
    <property type="match status" value="1"/>
</dbReference>
<dbReference type="EMBL" id="JAJUWU010000008">
    <property type="protein sequence ID" value="MCE7028185.1"/>
    <property type="molecule type" value="Genomic_DNA"/>
</dbReference>
<protein>
    <recommendedName>
        <fullName evidence="5">Ribonuclease VapC</fullName>
        <shortName evidence="5">RNase VapC</shortName>
        <ecNumber evidence="5">3.1.-.-</ecNumber>
    </recommendedName>
    <alternativeName>
        <fullName evidence="5">Toxin VapC</fullName>
    </alternativeName>
</protein>
<evidence type="ECO:0000313" key="7">
    <source>
        <dbReference type="EMBL" id="MCE7028185.1"/>
    </source>
</evidence>
<keyword evidence="3 5" id="KW-0479">Metal-binding</keyword>
<dbReference type="Proteomes" id="UP001139035">
    <property type="component" value="Unassembled WGS sequence"/>
</dbReference>
<feature type="binding site" evidence="5">
    <location>
        <position position="106"/>
    </location>
    <ligand>
        <name>Mg(2+)</name>
        <dbReference type="ChEBI" id="CHEBI:18420"/>
    </ligand>
</feature>
<feature type="binding site" evidence="5">
    <location>
        <position position="11"/>
    </location>
    <ligand>
        <name>Mg(2+)</name>
        <dbReference type="ChEBI" id="CHEBI:18420"/>
    </ligand>
</feature>
<dbReference type="InterPro" id="IPR029060">
    <property type="entry name" value="PIN-like_dom_sf"/>
</dbReference>
<dbReference type="GO" id="GO:0004540">
    <property type="term" value="F:RNA nuclease activity"/>
    <property type="evidence" value="ECO:0007669"/>
    <property type="project" value="InterPro"/>
</dbReference>
<dbReference type="RefSeq" id="WP_233719347.1">
    <property type="nucleotide sequence ID" value="NZ_JAJUWU010000008.1"/>
</dbReference>
<dbReference type="InterPro" id="IPR022907">
    <property type="entry name" value="VapC_family"/>
</dbReference>
<accession>A0A9X1NYM8</accession>
<dbReference type="Pfam" id="PF01850">
    <property type="entry name" value="PIN"/>
    <property type="match status" value="1"/>
</dbReference>
<sequence>MTKPEPPLLLDTCAVIWLSQGVGVSAAAENAIEEARRSGNGIRVSVMTAWELGMLVAKGRLPASMPADRWFEEFVRVAGVTVEAVTPTILVAASFLPGSVHGDPMDRILIASARERGLTVLTRDRAILAYGAAGHVRAIAC</sequence>
<dbReference type="InterPro" id="IPR052919">
    <property type="entry name" value="TA_system_RNase"/>
</dbReference>
<comment type="cofactor">
    <cofactor evidence="5">
        <name>Mg(2+)</name>
        <dbReference type="ChEBI" id="CHEBI:18420"/>
    </cofactor>
</comment>
<evidence type="ECO:0000256" key="1">
    <source>
        <dbReference type="ARBA" id="ARBA00022649"/>
    </source>
</evidence>
<evidence type="ECO:0000256" key="5">
    <source>
        <dbReference type="HAMAP-Rule" id="MF_00265"/>
    </source>
</evidence>
<dbReference type="CDD" id="cd09872">
    <property type="entry name" value="PIN_Sll0205-like"/>
    <property type="match status" value="1"/>
</dbReference>